<accession>A0ABW3ESC9</accession>
<feature type="compositionally biased region" description="Basic and acidic residues" evidence="1">
    <location>
        <begin position="216"/>
        <end position="233"/>
    </location>
</feature>
<feature type="compositionally biased region" description="Low complexity" evidence="1">
    <location>
        <begin position="348"/>
        <end position="381"/>
    </location>
</feature>
<dbReference type="Proteomes" id="UP001596972">
    <property type="component" value="Unassembled WGS sequence"/>
</dbReference>
<dbReference type="NCBIfam" id="NF040712">
    <property type="entry name" value="SepH"/>
    <property type="match status" value="1"/>
</dbReference>
<feature type="compositionally biased region" description="Basic and acidic residues" evidence="1">
    <location>
        <begin position="255"/>
        <end position="269"/>
    </location>
</feature>
<feature type="compositionally biased region" description="Basic residues" evidence="1">
    <location>
        <begin position="587"/>
        <end position="597"/>
    </location>
</feature>
<protein>
    <submittedName>
        <fullName evidence="3">Septation protein SepH</fullName>
    </submittedName>
</protein>
<feature type="compositionally biased region" description="Acidic residues" evidence="1">
    <location>
        <begin position="430"/>
        <end position="439"/>
    </location>
</feature>
<gene>
    <name evidence="3" type="primary">sepH</name>
    <name evidence="3" type="ORF">ACFQ11_18895</name>
</gene>
<feature type="domain" description="DUF3071" evidence="2">
    <location>
        <begin position="1"/>
        <end position="170"/>
    </location>
</feature>
<dbReference type="InterPro" id="IPR021421">
    <property type="entry name" value="DUF3071"/>
</dbReference>
<sequence>MQELRLVAVSEDGTYLVLATAGRGTRFTLPVDDRLRAAVRGHFSRLGQFEIEVESPLRPKEIQARIRSGETAEEIAESAGIPVERVRWFEGPVLQEREYMAQQAQRVTVRRPGESTPGPPLGETVEERLGRGGVDLEDVEWDAWKCDDGTWRVRLSFFDNGRPHAAEWAFDPRRRNVSPLDEIAARLTAGDWDDDDLSDTVTPLVPRRPAMKVVTDGRDVGREMREVGPRDFGRGLPAEPEQPLERASEPPLRAAEPREYIVERGRIVDPRPAFPPGQPARPRDAGADREPIRPFDDPEPAAPSAAARPAGERPSEAPWLRAPEPSLEELEELEERTAPADAEEPEPADAAPAETAESTEAAARPAGPAEEPAAEGQPQERAAAEDETAPEPADEADGASGDARPDAADDAAEAPADEPAEPAPARPEGDADTDAGPADEPEKHREAAAGPPAEEPESARESGTADDTGTAGDTGPAAPVAEEPAEPAPGPEQGDEPAAREQASDEPAPREEDRREQDRREEDRREQTREQTRPAAPQRAPRREPARPAPKKKPATRPTMPAAQDKPVTGPPAAAAADASPAPQRPARARRKSKGKRASVPSWDEIMFGARRPE</sequence>
<feature type="compositionally biased region" description="Low complexity" evidence="1">
    <location>
        <begin position="571"/>
        <end position="586"/>
    </location>
</feature>
<dbReference type="RefSeq" id="WP_378300296.1">
    <property type="nucleotide sequence ID" value="NZ_JBHTJA010000036.1"/>
</dbReference>
<evidence type="ECO:0000259" key="2">
    <source>
        <dbReference type="Pfam" id="PF11268"/>
    </source>
</evidence>
<feature type="region of interest" description="Disordered" evidence="1">
    <location>
        <begin position="104"/>
        <end position="126"/>
    </location>
</feature>
<feature type="compositionally biased region" description="Acidic residues" evidence="1">
    <location>
        <begin position="385"/>
        <end position="397"/>
    </location>
</feature>
<evidence type="ECO:0000256" key="1">
    <source>
        <dbReference type="SAM" id="MobiDB-lite"/>
    </source>
</evidence>
<dbReference type="EMBL" id="JBHTJA010000036">
    <property type="protein sequence ID" value="MFD0902475.1"/>
    <property type="molecule type" value="Genomic_DNA"/>
</dbReference>
<feature type="compositionally biased region" description="Acidic residues" evidence="1">
    <location>
        <begin position="408"/>
        <end position="420"/>
    </location>
</feature>
<evidence type="ECO:0000313" key="4">
    <source>
        <dbReference type="Proteomes" id="UP001596972"/>
    </source>
</evidence>
<feature type="region of interest" description="Disordered" evidence="1">
    <location>
        <begin position="216"/>
        <end position="614"/>
    </location>
</feature>
<feature type="compositionally biased region" description="Low complexity" evidence="1">
    <location>
        <begin position="461"/>
        <end position="482"/>
    </location>
</feature>
<keyword evidence="4" id="KW-1185">Reference proteome</keyword>
<reference evidence="4" key="1">
    <citation type="journal article" date="2019" name="Int. J. Syst. Evol. Microbiol.">
        <title>The Global Catalogue of Microorganisms (GCM) 10K type strain sequencing project: providing services to taxonomists for standard genome sequencing and annotation.</title>
        <authorList>
            <consortium name="The Broad Institute Genomics Platform"/>
            <consortium name="The Broad Institute Genome Sequencing Center for Infectious Disease"/>
            <person name="Wu L."/>
            <person name="Ma J."/>
        </authorList>
    </citation>
    <scope>NUCLEOTIDE SEQUENCE [LARGE SCALE GENOMIC DNA]</scope>
    <source>
        <strain evidence="4">JCM 31202</strain>
    </source>
</reference>
<dbReference type="Pfam" id="PF11268">
    <property type="entry name" value="DUF3071"/>
    <property type="match status" value="1"/>
</dbReference>
<name>A0ABW3ESC9_9ACTN</name>
<evidence type="ECO:0000313" key="3">
    <source>
        <dbReference type="EMBL" id="MFD0902475.1"/>
    </source>
</evidence>
<organism evidence="3 4">
    <name type="scientific">Actinomadura sediminis</name>
    <dbReference type="NCBI Taxonomy" id="1038904"/>
    <lineage>
        <taxon>Bacteria</taxon>
        <taxon>Bacillati</taxon>
        <taxon>Actinomycetota</taxon>
        <taxon>Actinomycetes</taxon>
        <taxon>Streptosporangiales</taxon>
        <taxon>Thermomonosporaceae</taxon>
        <taxon>Actinomadura</taxon>
    </lineage>
</organism>
<feature type="compositionally biased region" description="Basic and acidic residues" evidence="1">
    <location>
        <begin position="281"/>
        <end position="296"/>
    </location>
</feature>
<feature type="compositionally biased region" description="Basic and acidic residues" evidence="1">
    <location>
        <begin position="497"/>
        <end position="532"/>
    </location>
</feature>
<dbReference type="InterPro" id="IPR047682">
    <property type="entry name" value="SepH-like"/>
</dbReference>
<comment type="caution">
    <text evidence="3">The sequence shown here is derived from an EMBL/GenBank/DDBJ whole genome shotgun (WGS) entry which is preliminary data.</text>
</comment>
<proteinExistence type="predicted"/>